<feature type="signal peptide" evidence="1">
    <location>
        <begin position="1"/>
        <end position="15"/>
    </location>
</feature>
<dbReference type="SUPFAM" id="SSF63712">
    <property type="entry name" value="Nicotinic receptor ligand binding domain-like"/>
    <property type="match status" value="1"/>
</dbReference>
<evidence type="ECO:0000313" key="4">
    <source>
        <dbReference type="Proteomes" id="UP000271162"/>
    </source>
</evidence>
<gene>
    <name evidence="3" type="ORF">NBR_LOCUS1925</name>
</gene>
<evidence type="ECO:0000313" key="5">
    <source>
        <dbReference type="WBParaSite" id="NBR_0000192401-mRNA-1"/>
    </source>
</evidence>
<dbReference type="AlphaFoldDB" id="A0A0N4XHC2"/>
<reference evidence="5" key="1">
    <citation type="submission" date="2017-02" db="UniProtKB">
        <authorList>
            <consortium name="WormBaseParasite"/>
        </authorList>
    </citation>
    <scope>IDENTIFICATION</scope>
</reference>
<evidence type="ECO:0000313" key="3">
    <source>
        <dbReference type="EMBL" id="VDL65514.1"/>
    </source>
</evidence>
<organism evidence="5">
    <name type="scientific">Nippostrongylus brasiliensis</name>
    <name type="common">Rat hookworm</name>
    <dbReference type="NCBI Taxonomy" id="27835"/>
    <lineage>
        <taxon>Eukaryota</taxon>
        <taxon>Metazoa</taxon>
        <taxon>Ecdysozoa</taxon>
        <taxon>Nematoda</taxon>
        <taxon>Chromadorea</taxon>
        <taxon>Rhabditida</taxon>
        <taxon>Rhabditina</taxon>
        <taxon>Rhabditomorpha</taxon>
        <taxon>Strongyloidea</taxon>
        <taxon>Heligmosomidae</taxon>
        <taxon>Nippostrongylus</taxon>
    </lineage>
</organism>
<evidence type="ECO:0000259" key="2">
    <source>
        <dbReference type="Pfam" id="PF02931"/>
    </source>
</evidence>
<dbReference type="Gene3D" id="2.70.170.10">
    <property type="entry name" value="Neurotransmitter-gated ion-channel ligand-binding domain"/>
    <property type="match status" value="1"/>
</dbReference>
<accession>A0A0N4XHC2</accession>
<proteinExistence type="predicted"/>
<dbReference type="InterPro" id="IPR036734">
    <property type="entry name" value="Neur_chan_lig-bd_sf"/>
</dbReference>
<sequence length="139" mass="16029">MNAILLLVCLPLVLGALPFRIDSVRVSNNGESRVSNRTRERKVTTSNVTTLLNQILEGYDRHLRPGFNDRRTTVFIDIFVRTMGPIADLTDTYSFNCYFRQTWKDSRLMFNGTSHRQLSLSMAMLDKIWKPDTHTSCLD</sequence>
<keyword evidence="1" id="KW-0732">Signal</keyword>
<evidence type="ECO:0000256" key="1">
    <source>
        <dbReference type="SAM" id="SignalP"/>
    </source>
</evidence>
<protein>
    <submittedName>
        <fullName evidence="5">Neur_chan_LBD domain-containing protein</fullName>
    </submittedName>
</protein>
<dbReference type="Proteomes" id="UP000271162">
    <property type="component" value="Unassembled WGS sequence"/>
</dbReference>
<dbReference type="EMBL" id="UYSL01001848">
    <property type="protein sequence ID" value="VDL65514.1"/>
    <property type="molecule type" value="Genomic_DNA"/>
</dbReference>
<feature type="domain" description="Neurotransmitter-gated ion-channel ligand-binding" evidence="2">
    <location>
        <begin position="49"/>
        <end position="133"/>
    </location>
</feature>
<keyword evidence="4" id="KW-1185">Reference proteome</keyword>
<dbReference type="GO" id="GO:0016020">
    <property type="term" value="C:membrane"/>
    <property type="evidence" value="ECO:0007669"/>
    <property type="project" value="InterPro"/>
</dbReference>
<name>A0A0N4XHC2_NIPBR</name>
<dbReference type="GO" id="GO:0005230">
    <property type="term" value="F:extracellular ligand-gated monoatomic ion channel activity"/>
    <property type="evidence" value="ECO:0007669"/>
    <property type="project" value="InterPro"/>
</dbReference>
<feature type="chain" id="PRO_5043124630" evidence="1">
    <location>
        <begin position="16"/>
        <end position="139"/>
    </location>
</feature>
<dbReference type="WBParaSite" id="NBR_0000192401-mRNA-1">
    <property type="protein sequence ID" value="NBR_0000192401-mRNA-1"/>
    <property type="gene ID" value="NBR_0000192401"/>
</dbReference>
<reference evidence="3 4" key="2">
    <citation type="submission" date="2018-11" db="EMBL/GenBank/DDBJ databases">
        <authorList>
            <consortium name="Pathogen Informatics"/>
        </authorList>
    </citation>
    <scope>NUCLEOTIDE SEQUENCE [LARGE SCALE GENOMIC DNA]</scope>
</reference>
<dbReference type="InterPro" id="IPR006202">
    <property type="entry name" value="Neur_chan_lig-bd"/>
</dbReference>
<dbReference type="STRING" id="27835.A0A0N4XHC2"/>
<dbReference type="Pfam" id="PF02931">
    <property type="entry name" value="Neur_chan_LBD"/>
    <property type="match status" value="1"/>
</dbReference>